<keyword evidence="1" id="KW-0812">Transmembrane</keyword>
<dbReference type="AlphaFoldDB" id="A0A6S6T6K8"/>
<dbReference type="EMBL" id="CACVAP010000079">
    <property type="protein sequence ID" value="CAA6814903.1"/>
    <property type="molecule type" value="Genomic_DNA"/>
</dbReference>
<reference evidence="2" key="1">
    <citation type="submission" date="2020-01" db="EMBL/GenBank/DDBJ databases">
        <authorList>
            <person name="Meier V. D."/>
            <person name="Meier V D."/>
        </authorList>
    </citation>
    <scope>NUCLEOTIDE SEQUENCE</scope>
    <source>
        <strain evidence="2">HLG_WM_MAG_06</strain>
    </source>
</reference>
<accession>A0A6S6T6K8</accession>
<name>A0A6S6T6K8_9BACT</name>
<proteinExistence type="predicted"/>
<protein>
    <submittedName>
        <fullName evidence="2">Uncharacterized protein</fullName>
    </submittedName>
</protein>
<evidence type="ECO:0000313" key="2">
    <source>
        <dbReference type="EMBL" id="CAA6814903.1"/>
    </source>
</evidence>
<gene>
    <name evidence="2" type="ORF">HELGO_WM53236</name>
</gene>
<sequence length="96" mass="11110">MQIRTFFFLLFITTSALFFLSTFQPAFTLEVCGSMCTDELSSKYIELTSMSMSAIALLLFVTTNHYTEKRILKKKEKEAMDRLNIEQIHAELEALK</sequence>
<keyword evidence="1" id="KW-1133">Transmembrane helix</keyword>
<keyword evidence="1" id="KW-0472">Membrane</keyword>
<organism evidence="2">
    <name type="scientific">uncultured Sulfurovum sp</name>
    <dbReference type="NCBI Taxonomy" id="269237"/>
    <lineage>
        <taxon>Bacteria</taxon>
        <taxon>Pseudomonadati</taxon>
        <taxon>Campylobacterota</taxon>
        <taxon>Epsilonproteobacteria</taxon>
        <taxon>Campylobacterales</taxon>
        <taxon>Sulfurovaceae</taxon>
        <taxon>Sulfurovum</taxon>
        <taxon>environmental samples</taxon>
    </lineage>
</organism>
<feature type="transmembrane region" description="Helical" evidence="1">
    <location>
        <begin position="44"/>
        <end position="67"/>
    </location>
</feature>
<evidence type="ECO:0000256" key="1">
    <source>
        <dbReference type="SAM" id="Phobius"/>
    </source>
</evidence>